<dbReference type="Proteomes" id="UP000187203">
    <property type="component" value="Unassembled WGS sequence"/>
</dbReference>
<dbReference type="AlphaFoldDB" id="A0A1R3GX83"/>
<name>A0A1R3GX83_9ROSI</name>
<evidence type="ECO:0000313" key="3">
    <source>
        <dbReference type="Proteomes" id="UP000187203"/>
    </source>
</evidence>
<reference evidence="3" key="1">
    <citation type="submission" date="2013-09" db="EMBL/GenBank/DDBJ databases">
        <title>Corchorus olitorius genome sequencing.</title>
        <authorList>
            <person name="Alam M."/>
            <person name="Haque M.S."/>
            <person name="Islam M.S."/>
            <person name="Emdad E.M."/>
            <person name="Islam M.M."/>
            <person name="Ahmed B."/>
            <person name="Halim A."/>
            <person name="Hossen Q.M.M."/>
            <person name="Hossain M.Z."/>
            <person name="Ahmed R."/>
            <person name="Khan M.M."/>
            <person name="Islam R."/>
            <person name="Rashid M.M."/>
            <person name="Khan S.A."/>
            <person name="Rahman M.S."/>
            <person name="Alam M."/>
            <person name="Yahiya A.S."/>
            <person name="Khan M.S."/>
            <person name="Azam M.S."/>
            <person name="Haque T."/>
            <person name="Lashkar M.Z.H."/>
            <person name="Akhand A.I."/>
            <person name="Morshed G."/>
            <person name="Roy S."/>
            <person name="Uddin K.S."/>
            <person name="Rabeya T."/>
            <person name="Hossain A.S."/>
            <person name="Chowdhury A."/>
            <person name="Snigdha A.R."/>
            <person name="Mortoza M.S."/>
            <person name="Matin S.A."/>
            <person name="Hoque S.M.E."/>
            <person name="Islam M.K."/>
            <person name="Roy D.K."/>
            <person name="Haider R."/>
            <person name="Moosa M.M."/>
            <person name="Elias S.M."/>
            <person name="Hasan A.M."/>
            <person name="Jahan S."/>
            <person name="Shafiuddin M."/>
            <person name="Mahmood N."/>
            <person name="Shommy N.S."/>
        </authorList>
    </citation>
    <scope>NUCLEOTIDE SEQUENCE [LARGE SCALE GENOMIC DNA]</scope>
    <source>
        <strain evidence="3">cv. O-4</strain>
    </source>
</reference>
<dbReference type="EMBL" id="AWUE01021355">
    <property type="protein sequence ID" value="OMO62631.1"/>
    <property type="molecule type" value="Genomic_DNA"/>
</dbReference>
<comment type="caution">
    <text evidence="2">The sequence shown here is derived from an EMBL/GenBank/DDBJ whole genome shotgun (WGS) entry which is preliminary data.</text>
</comment>
<feature type="compositionally biased region" description="Basic residues" evidence="1">
    <location>
        <begin position="23"/>
        <end position="34"/>
    </location>
</feature>
<accession>A0A1R3GX83</accession>
<gene>
    <name evidence="2" type="ORF">COLO4_32986</name>
</gene>
<dbReference type="OrthoDB" id="1751950at2759"/>
<feature type="compositionally biased region" description="Basic and acidic residues" evidence="1">
    <location>
        <begin position="46"/>
        <end position="66"/>
    </location>
</feature>
<dbReference type="PANTHER" id="PTHR34427:SF5">
    <property type="entry name" value="DUF4283 DOMAIN-CONTAINING PROTEIN"/>
    <property type="match status" value="1"/>
</dbReference>
<protein>
    <submittedName>
        <fullName evidence="2">Uncharacterized protein</fullName>
    </submittedName>
</protein>
<evidence type="ECO:0000256" key="1">
    <source>
        <dbReference type="SAM" id="MobiDB-lite"/>
    </source>
</evidence>
<sequence>MRDKWETSNRKGCQRPKESSRRFQGKSHARKHPRSAQSQSRGKYQSVDRKISRSQEEPRPGDHQIKYAEKVTGFTIGDDVTGGDPSGVQAEGKNQTTIEVDDGELSAEESEEGFISCEEVELVVHIPENDMLWLERSVEVYFNTVGKLNVVIISIKKQELQVQAREISNVMLLLTVENENSIEECVKMVKDFKFDFISDVVLWESSSMMRRSSFWVILEDVPLDLWHENFFAALSNDWGRFIKVDDRTARRESFKFARLQLLISSLSDIPRLVVGKFPWCQN</sequence>
<feature type="compositionally biased region" description="Basic and acidic residues" evidence="1">
    <location>
        <begin position="1"/>
        <end position="21"/>
    </location>
</feature>
<feature type="region of interest" description="Disordered" evidence="1">
    <location>
        <begin position="1"/>
        <end position="66"/>
    </location>
</feature>
<evidence type="ECO:0000313" key="2">
    <source>
        <dbReference type="EMBL" id="OMO62631.1"/>
    </source>
</evidence>
<proteinExistence type="predicted"/>
<organism evidence="2 3">
    <name type="scientific">Corchorus olitorius</name>
    <dbReference type="NCBI Taxonomy" id="93759"/>
    <lineage>
        <taxon>Eukaryota</taxon>
        <taxon>Viridiplantae</taxon>
        <taxon>Streptophyta</taxon>
        <taxon>Embryophyta</taxon>
        <taxon>Tracheophyta</taxon>
        <taxon>Spermatophyta</taxon>
        <taxon>Magnoliopsida</taxon>
        <taxon>eudicotyledons</taxon>
        <taxon>Gunneridae</taxon>
        <taxon>Pentapetalae</taxon>
        <taxon>rosids</taxon>
        <taxon>malvids</taxon>
        <taxon>Malvales</taxon>
        <taxon>Malvaceae</taxon>
        <taxon>Grewioideae</taxon>
        <taxon>Apeibeae</taxon>
        <taxon>Corchorus</taxon>
    </lineage>
</organism>
<keyword evidence="3" id="KW-1185">Reference proteome</keyword>
<dbReference type="PANTHER" id="PTHR34427">
    <property type="entry name" value="DUF4283 DOMAIN PROTEIN"/>
    <property type="match status" value="1"/>
</dbReference>